<dbReference type="EMBL" id="CP024161">
    <property type="protein sequence ID" value="ATP59757.1"/>
    <property type="molecule type" value="Genomic_DNA"/>
</dbReference>
<keyword evidence="2" id="KW-1185">Reference proteome</keyword>
<proteinExistence type="predicted"/>
<evidence type="ECO:0000313" key="1">
    <source>
        <dbReference type="EMBL" id="ATP59757.1"/>
    </source>
</evidence>
<evidence type="ECO:0008006" key="3">
    <source>
        <dbReference type="Google" id="ProtNLM"/>
    </source>
</evidence>
<evidence type="ECO:0000313" key="2">
    <source>
        <dbReference type="Proteomes" id="UP000224629"/>
    </source>
</evidence>
<name>A0ABN5DUP5_9BACT</name>
<accession>A0ABN5DUP5</accession>
<gene>
    <name evidence="1" type="ORF">CSW10_02315</name>
</gene>
<protein>
    <recommendedName>
        <fullName evidence="3">Lipoprotein</fullName>
    </recommendedName>
</protein>
<organism evidence="1 2">
    <name type="scientific">Mesomycoplasma dispar</name>
    <dbReference type="NCBI Taxonomy" id="86660"/>
    <lineage>
        <taxon>Bacteria</taxon>
        <taxon>Bacillati</taxon>
        <taxon>Mycoplasmatota</taxon>
        <taxon>Mycoplasmoidales</taxon>
        <taxon>Metamycoplasmataceae</taxon>
        <taxon>Mesomycoplasma</taxon>
    </lineage>
</organism>
<sequence>MKTKLIFTKFLGITFLAPLLFLSLCDTISSFFNSKFNKDEKTDNEQEYNPSYFLNLLEKHYEEFNAKNGTFSGLNLFYNQPYKQREKYLFLGNQSKQTIEKPEQFQKIIIDKTNEVLKNNPDFEKITSYQLKWEFEEKFLILKTMEQSVIIIWIIV</sequence>
<reference evidence="1" key="1">
    <citation type="submission" date="2017-10" db="EMBL/GenBank/DDBJ databases">
        <title>Genome-wide analysis of the first isolated strain mycoplasma dispar GS01.</title>
        <authorList>
            <person name="Hao H."/>
            <person name="Chen S."/>
            <person name="Zhao P."/>
            <person name="Chu Y."/>
            <person name="Liu Y."/>
        </authorList>
    </citation>
    <scope>NUCLEOTIDE SEQUENCE [LARGE SCALE GENOMIC DNA]</scope>
    <source>
        <strain evidence="1">GS01</strain>
    </source>
</reference>
<dbReference type="Proteomes" id="UP000224629">
    <property type="component" value="Chromosome"/>
</dbReference>
<dbReference type="RefSeq" id="WP_099451983.1">
    <property type="nucleotide sequence ID" value="NZ_CP024161.1"/>
</dbReference>